<evidence type="ECO:0000256" key="1">
    <source>
        <dbReference type="SAM" id="MobiDB-lite"/>
    </source>
</evidence>
<sequence>MRRRIRRVSLTSHQPRSDTWCEAAACQKCLKEMHPTGFDQTYDNQLRPDLLQSIPTSIPRRCVVGSDGWRPPSHQGTRYTRTSMLICPPSGKDPTA</sequence>
<dbReference type="AlphaFoldDB" id="A0AA87ZMY8"/>
<reference evidence="2" key="1">
    <citation type="submission" date="2023-07" db="EMBL/GenBank/DDBJ databases">
        <title>draft genome sequence of fig (Ficus carica).</title>
        <authorList>
            <person name="Takahashi T."/>
            <person name="Nishimura K."/>
        </authorList>
    </citation>
    <scope>NUCLEOTIDE SEQUENCE</scope>
</reference>
<dbReference type="EMBL" id="BTGU01000009">
    <property type="protein sequence ID" value="GMN39153.1"/>
    <property type="molecule type" value="Genomic_DNA"/>
</dbReference>
<keyword evidence="3" id="KW-1185">Reference proteome</keyword>
<gene>
    <name evidence="2" type="ORF">TIFTF001_008372</name>
</gene>
<evidence type="ECO:0000313" key="2">
    <source>
        <dbReference type="EMBL" id="GMN39153.1"/>
    </source>
</evidence>
<name>A0AA87ZMY8_FICCA</name>
<comment type="caution">
    <text evidence="2">The sequence shown here is derived from an EMBL/GenBank/DDBJ whole genome shotgun (WGS) entry which is preliminary data.</text>
</comment>
<evidence type="ECO:0000313" key="3">
    <source>
        <dbReference type="Proteomes" id="UP001187192"/>
    </source>
</evidence>
<protein>
    <submittedName>
        <fullName evidence="2">Uncharacterized protein</fullName>
    </submittedName>
</protein>
<accession>A0AA87ZMY8</accession>
<proteinExistence type="predicted"/>
<dbReference type="Proteomes" id="UP001187192">
    <property type="component" value="Unassembled WGS sequence"/>
</dbReference>
<feature type="compositionally biased region" description="Polar residues" evidence="1">
    <location>
        <begin position="74"/>
        <end position="83"/>
    </location>
</feature>
<feature type="region of interest" description="Disordered" evidence="1">
    <location>
        <begin position="62"/>
        <end position="96"/>
    </location>
</feature>
<organism evidence="2 3">
    <name type="scientific">Ficus carica</name>
    <name type="common">Common fig</name>
    <dbReference type="NCBI Taxonomy" id="3494"/>
    <lineage>
        <taxon>Eukaryota</taxon>
        <taxon>Viridiplantae</taxon>
        <taxon>Streptophyta</taxon>
        <taxon>Embryophyta</taxon>
        <taxon>Tracheophyta</taxon>
        <taxon>Spermatophyta</taxon>
        <taxon>Magnoliopsida</taxon>
        <taxon>eudicotyledons</taxon>
        <taxon>Gunneridae</taxon>
        <taxon>Pentapetalae</taxon>
        <taxon>rosids</taxon>
        <taxon>fabids</taxon>
        <taxon>Rosales</taxon>
        <taxon>Moraceae</taxon>
        <taxon>Ficeae</taxon>
        <taxon>Ficus</taxon>
    </lineage>
</organism>